<dbReference type="Gene3D" id="1.25.40.10">
    <property type="entry name" value="Tetratricopeptide repeat domain"/>
    <property type="match status" value="2"/>
</dbReference>
<dbReference type="SUPFAM" id="SSF48452">
    <property type="entry name" value="TPR-like"/>
    <property type="match status" value="3"/>
</dbReference>
<keyword evidence="2 3" id="KW-0802">TPR repeat</keyword>
<dbReference type="InterPro" id="IPR019734">
    <property type="entry name" value="TPR_rpt"/>
</dbReference>
<dbReference type="Pfam" id="PF13181">
    <property type="entry name" value="TPR_8"/>
    <property type="match status" value="2"/>
</dbReference>
<dbReference type="AlphaFoldDB" id="A0A285TNZ6"/>
<dbReference type="InterPro" id="IPR011990">
    <property type="entry name" value="TPR-like_helical_dom_sf"/>
</dbReference>
<keyword evidence="1" id="KW-0677">Repeat</keyword>
<dbReference type="PROSITE" id="PS50005">
    <property type="entry name" value="TPR"/>
    <property type="match status" value="1"/>
</dbReference>
<evidence type="ECO:0000313" key="5">
    <source>
        <dbReference type="Proteomes" id="UP000219636"/>
    </source>
</evidence>
<proteinExistence type="predicted"/>
<evidence type="ECO:0000256" key="1">
    <source>
        <dbReference type="ARBA" id="ARBA00022737"/>
    </source>
</evidence>
<sequence>MRSLSYLEYDEHQYFDEALSELTEGIKLFEKMEAENRLEEVNFYPIALNKRADLLIEKQLVMEAMQDFSHSMYVQKKFAINGEIKNKLCYFSALDGYFEILSQIENYEHVLLDICNELIYIVDQLIEDGEFSIEDGIIDKMYIRRYIINRDVGDFERALIDISAAINIQKLRLDKGVLSVKSSLAELFRYRGKLLHIEFRDLEHAINDFTENIYLERTLDEPNLSELCYDYRIRANLYWELEQYENAIQDYTEIITICLDYYQKEKEFNSIFLTESLNRRANYYKSQGRIKEAINDYSLLINIIRKNIENNDFTDLNLLLKSLLNRGNSFMDLERYQDAFGDYSELLELVSDNLYEENEAIDDIFDVTIRALLAQSHVLEKMQRLPEAVKVLDELIELVLDINEKDRLKELFIPSFKKAAILEELGEYAEALATYNNFIEAVIDQVTEDLDCLKDISYIIHYRSALLYHIDDFENALKGALRADKYFHYLLENDIHIDMEMIEANQEIIDNIKDLSKKTKKKKFLFW</sequence>
<evidence type="ECO:0000313" key="4">
    <source>
        <dbReference type="EMBL" id="SOC22337.1"/>
    </source>
</evidence>
<dbReference type="PANTHER" id="PTHR44858">
    <property type="entry name" value="TETRATRICOPEPTIDE REPEAT PROTEIN 6"/>
    <property type="match status" value="1"/>
</dbReference>
<dbReference type="Proteomes" id="UP000219636">
    <property type="component" value="Unassembled WGS sequence"/>
</dbReference>
<keyword evidence="5" id="KW-1185">Reference proteome</keyword>
<feature type="repeat" description="TPR" evidence="3">
    <location>
        <begin position="320"/>
        <end position="353"/>
    </location>
</feature>
<evidence type="ECO:0000256" key="3">
    <source>
        <dbReference type="PROSITE-ProRule" id="PRU00339"/>
    </source>
</evidence>
<dbReference type="InterPro" id="IPR050498">
    <property type="entry name" value="Ycf3"/>
</dbReference>
<dbReference type="EMBL" id="OBMQ01000014">
    <property type="protein sequence ID" value="SOC22337.1"/>
    <property type="molecule type" value="Genomic_DNA"/>
</dbReference>
<dbReference type="PANTHER" id="PTHR44858:SF1">
    <property type="entry name" value="UDP-N-ACETYLGLUCOSAMINE--PEPTIDE N-ACETYLGLUCOSAMINYLTRANSFERASE SPINDLY-RELATED"/>
    <property type="match status" value="1"/>
</dbReference>
<reference evidence="5" key="1">
    <citation type="submission" date="2017-08" db="EMBL/GenBank/DDBJ databases">
        <authorList>
            <person name="Varghese N."/>
            <person name="Submissions S."/>
        </authorList>
    </citation>
    <scope>NUCLEOTIDE SEQUENCE [LARGE SCALE GENOMIC DNA]</scope>
    <source>
        <strain evidence="5">JC22</strain>
    </source>
</reference>
<organism evidence="4 5">
    <name type="scientific">Ureibacillus xyleni</name>
    <dbReference type="NCBI Taxonomy" id="614648"/>
    <lineage>
        <taxon>Bacteria</taxon>
        <taxon>Bacillati</taxon>
        <taxon>Bacillota</taxon>
        <taxon>Bacilli</taxon>
        <taxon>Bacillales</taxon>
        <taxon>Caryophanaceae</taxon>
        <taxon>Ureibacillus</taxon>
    </lineage>
</organism>
<gene>
    <name evidence="4" type="ORF">SAMN05880501_1141</name>
</gene>
<evidence type="ECO:0000256" key="2">
    <source>
        <dbReference type="ARBA" id="ARBA00022803"/>
    </source>
</evidence>
<accession>A0A285TNZ6</accession>
<protein>
    <submittedName>
        <fullName evidence="4">Tetratricopeptide repeat protein</fullName>
    </submittedName>
</protein>
<dbReference type="SMART" id="SM00028">
    <property type="entry name" value="TPR"/>
    <property type="match status" value="6"/>
</dbReference>
<name>A0A285TNZ6_9BACL</name>
<dbReference type="RefSeq" id="WP_161946715.1">
    <property type="nucleotide sequence ID" value="NZ_OBMQ01000014.1"/>
</dbReference>